<evidence type="ECO:0000313" key="2">
    <source>
        <dbReference type="Proteomes" id="UP000030745"/>
    </source>
</evidence>
<evidence type="ECO:0000313" key="1">
    <source>
        <dbReference type="EMBL" id="KDO17898.1"/>
    </source>
</evidence>
<dbReference type="KEGG" id="spar:SPRG_15674"/>
<gene>
    <name evidence="1" type="ORF">SPRG_15674</name>
</gene>
<protein>
    <submittedName>
        <fullName evidence="1">Uncharacterized protein</fullName>
    </submittedName>
</protein>
<dbReference type="GeneID" id="24137382"/>
<sequence>MVTSPPSPLGVSLRYFHHLLDACGGRKKLNGRTTAQVCFDHIVPLTKSTELSLVDHIANDATTRHIVYLFLETVDSLDTFFAGQGLADEAVLWFCVFNNNQHLAHSYPFEYWSTTFKSQLVAIGNVVMIMYPWDDPIVLHLLIQDMLRPTALKDVLGTIMSEASETTVASDGIVELIRTETSFTASINALKQDAEIRDLCRKTYFGPAHWVMISATSRLGGASYGLGDFDAAAFCPCATIYNVQGKFRASRAVFSENLAALERTHGALHAHAIIALSNIAIDDVALGHWKRAQAILLVAASRSQRQPLPPAYAFFLFKYYLETAQALCREAFPADDPLTTNAVTSPFLLDPTDNELASEAWPEEVCRACYRQPTGRIYESFCDHGTDVFLSYVPPHRYLMEQDMLQSTPEAAATVLWQAYAAYCAQNNLPDEGQARYASFEPIDTRSWHPMR</sequence>
<accession>A0A067BIA7</accession>
<name>A0A067BIA7_SAPPC</name>
<keyword evidence="2" id="KW-1185">Reference proteome</keyword>
<dbReference type="STRING" id="695850.A0A067BIA7"/>
<dbReference type="AlphaFoldDB" id="A0A067BIA7"/>
<proteinExistence type="predicted"/>
<dbReference type="RefSeq" id="XP_012211395.1">
    <property type="nucleotide sequence ID" value="XM_012356005.1"/>
</dbReference>
<dbReference type="Proteomes" id="UP000030745">
    <property type="component" value="Unassembled WGS sequence"/>
</dbReference>
<dbReference type="VEuPathDB" id="FungiDB:SPRG_15674"/>
<reference evidence="1 2" key="1">
    <citation type="journal article" date="2013" name="PLoS Genet.">
        <title>Distinctive expansion of potential virulence genes in the genome of the oomycete fish pathogen Saprolegnia parasitica.</title>
        <authorList>
            <person name="Jiang R.H."/>
            <person name="de Bruijn I."/>
            <person name="Haas B.J."/>
            <person name="Belmonte R."/>
            <person name="Lobach L."/>
            <person name="Christie J."/>
            <person name="van den Ackerveken G."/>
            <person name="Bottin A."/>
            <person name="Bulone V."/>
            <person name="Diaz-Moreno S.M."/>
            <person name="Dumas B."/>
            <person name="Fan L."/>
            <person name="Gaulin E."/>
            <person name="Govers F."/>
            <person name="Grenville-Briggs L.J."/>
            <person name="Horner N.R."/>
            <person name="Levin J.Z."/>
            <person name="Mammella M."/>
            <person name="Meijer H.J."/>
            <person name="Morris P."/>
            <person name="Nusbaum C."/>
            <person name="Oome S."/>
            <person name="Phillips A.J."/>
            <person name="van Rooyen D."/>
            <person name="Rzeszutek E."/>
            <person name="Saraiva M."/>
            <person name="Secombes C.J."/>
            <person name="Seidl M.F."/>
            <person name="Snel B."/>
            <person name="Stassen J.H."/>
            <person name="Sykes S."/>
            <person name="Tripathy S."/>
            <person name="van den Berg H."/>
            <person name="Vega-Arreguin J.C."/>
            <person name="Wawra S."/>
            <person name="Young S.K."/>
            <person name="Zeng Q."/>
            <person name="Dieguez-Uribeondo J."/>
            <person name="Russ C."/>
            <person name="Tyler B.M."/>
            <person name="van West P."/>
        </authorList>
    </citation>
    <scope>NUCLEOTIDE SEQUENCE [LARGE SCALE GENOMIC DNA]</scope>
    <source>
        <strain evidence="1 2">CBS 223.65</strain>
    </source>
</reference>
<dbReference type="EMBL" id="KK583541">
    <property type="protein sequence ID" value="KDO17898.1"/>
    <property type="molecule type" value="Genomic_DNA"/>
</dbReference>
<organism evidence="1 2">
    <name type="scientific">Saprolegnia parasitica (strain CBS 223.65)</name>
    <dbReference type="NCBI Taxonomy" id="695850"/>
    <lineage>
        <taxon>Eukaryota</taxon>
        <taxon>Sar</taxon>
        <taxon>Stramenopiles</taxon>
        <taxon>Oomycota</taxon>
        <taxon>Saprolegniomycetes</taxon>
        <taxon>Saprolegniales</taxon>
        <taxon>Saprolegniaceae</taxon>
        <taxon>Saprolegnia</taxon>
    </lineage>
</organism>